<dbReference type="PANTHER" id="PTHR34040">
    <property type="entry name" value="FLAGELLAR BIOSYNTHETIC PROTEIN FLIQ"/>
    <property type="match status" value="1"/>
</dbReference>
<feature type="transmembrane region" description="Helical" evidence="8">
    <location>
        <begin position="13"/>
        <end position="39"/>
    </location>
</feature>
<dbReference type="PIRSF" id="PIRSF004669">
    <property type="entry name" value="FliQ"/>
    <property type="match status" value="1"/>
</dbReference>
<evidence type="ECO:0000256" key="7">
    <source>
        <dbReference type="ARBA" id="ARBA00023136"/>
    </source>
</evidence>
<evidence type="ECO:0000256" key="2">
    <source>
        <dbReference type="ARBA" id="ARBA00006156"/>
    </source>
</evidence>
<keyword evidence="3" id="KW-1003">Cell membrane</keyword>
<keyword evidence="10" id="KW-1185">Reference proteome</keyword>
<comment type="caution">
    <text evidence="9">The sequence shown here is derived from an EMBL/GenBank/DDBJ whole genome shotgun (WGS) entry which is preliminary data.</text>
</comment>
<evidence type="ECO:0000256" key="5">
    <source>
        <dbReference type="ARBA" id="ARBA00022989"/>
    </source>
</evidence>
<gene>
    <name evidence="9" type="ORF">SAMN04488518_11856</name>
</gene>
<evidence type="ECO:0000313" key="10">
    <source>
        <dbReference type="Proteomes" id="UP000199598"/>
    </source>
</evidence>
<evidence type="ECO:0000256" key="3">
    <source>
        <dbReference type="ARBA" id="ARBA00022475"/>
    </source>
</evidence>
<evidence type="ECO:0000256" key="1">
    <source>
        <dbReference type="ARBA" id="ARBA00004651"/>
    </source>
</evidence>
<dbReference type="InterPro" id="IPR002191">
    <property type="entry name" value="Bac_export_3"/>
</dbReference>
<dbReference type="InterPro" id="IPR006306">
    <property type="entry name" value="T3SS_HrpO"/>
</dbReference>
<evidence type="ECO:0000256" key="6">
    <source>
        <dbReference type="ARBA" id="ARBA00023026"/>
    </source>
</evidence>
<evidence type="ECO:0000256" key="4">
    <source>
        <dbReference type="ARBA" id="ARBA00022692"/>
    </source>
</evidence>
<proteinExistence type="inferred from homology"/>
<dbReference type="PANTHER" id="PTHR34040:SF7">
    <property type="entry name" value="SURFACE PRESENTATION OF ANTIGENS PROTEIN SPAQ"/>
    <property type="match status" value="1"/>
</dbReference>
<dbReference type="EMBL" id="FOSK01000018">
    <property type="protein sequence ID" value="SFL15170.1"/>
    <property type="molecule type" value="Genomic_DNA"/>
</dbReference>
<feature type="transmembrane region" description="Helical" evidence="8">
    <location>
        <begin position="51"/>
        <end position="70"/>
    </location>
</feature>
<keyword evidence="7 8" id="KW-0472">Membrane</keyword>
<comment type="similarity">
    <text evidence="2">Belongs to the FliQ/MopD/SpaQ family.</text>
</comment>
<dbReference type="RefSeq" id="WP_008546860.1">
    <property type="nucleotide sequence ID" value="NZ_FOSK01000018.1"/>
</dbReference>
<evidence type="ECO:0000256" key="8">
    <source>
        <dbReference type="SAM" id="Phobius"/>
    </source>
</evidence>
<reference evidence="9 10" key="1">
    <citation type="submission" date="2016-10" db="EMBL/GenBank/DDBJ databases">
        <authorList>
            <person name="Varghese N."/>
            <person name="Submissions S."/>
        </authorList>
    </citation>
    <scope>NUCLEOTIDE SEQUENCE [LARGE SCALE GENOMIC DNA]</scope>
    <source>
        <strain evidence="9 10">DSM 16392</strain>
    </source>
</reference>
<accession>A0A1I4FCY6</accession>
<keyword evidence="4 8" id="KW-0812">Transmembrane</keyword>
<keyword evidence="6" id="KW-0843">Virulence</keyword>
<dbReference type="Pfam" id="PF01313">
    <property type="entry name" value="Bac_export_3"/>
    <property type="match status" value="1"/>
</dbReference>
<dbReference type="NCBIfam" id="TIGR01403">
    <property type="entry name" value="fliQ_rel_III"/>
    <property type="match status" value="1"/>
</dbReference>
<dbReference type="PRINTS" id="PR00952">
    <property type="entry name" value="TYPE3IMQPROT"/>
</dbReference>
<dbReference type="Proteomes" id="UP000199598">
    <property type="component" value="Unassembled WGS sequence"/>
</dbReference>
<organism evidence="9 10">
    <name type="scientific">Pseudovibrio ascidiaceicola</name>
    <dbReference type="NCBI Taxonomy" id="285279"/>
    <lineage>
        <taxon>Bacteria</taxon>
        <taxon>Pseudomonadati</taxon>
        <taxon>Pseudomonadota</taxon>
        <taxon>Alphaproteobacteria</taxon>
        <taxon>Hyphomicrobiales</taxon>
        <taxon>Stappiaceae</taxon>
        <taxon>Pseudovibrio</taxon>
    </lineage>
</organism>
<comment type="subcellular location">
    <subcellularLocation>
        <location evidence="1">Cell membrane</location>
        <topology evidence="1">Multi-pass membrane protein</topology>
    </subcellularLocation>
</comment>
<protein>
    <submittedName>
        <fullName evidence="9">Type III secretion protein S</fullName>
    </submittedName>
</protein>
<evidence type="ECO:0000313" key="9">
    <source>
        <dbReference type="EMBL" id="SFL15170.1"/>
    </source>
</evidence>
<name>A0A1I4FCY6_9HYPH</name>
<sequence>MSPEDAVYRISEAMILVMMLSLPPIIVASLVGLAVSLLQALTQMQEQTIQFGVKLIAVALTLFMMSSFLGSETIGFTQALFDDFPTLVR</sequence>
<keyword evidence="5 8" id="KW-1133">Transmembrane helix</keyword>